<reference evidence="1" key="1">
    <citation type="submission" date="2024-01" db="EMBL/GenBank/DDBJ databases">
        <title>First draft genome sequence data of TA4-1, the type strain of Gram-positive actinobacterium Streptomyces chiangmaiensis.</title>
        <authorList>
            <person name="Yasawong M."/>
            <person name="Nantapong N."/>
        </authorList>
    </citation>
    <scope>NUCLEOTIDE SEQUENCE</scope>
    <source>
        <strain evidence="1">TA4-1</strain>
    </source>
</reference>
<gene>
    <name evidence="1" type="ORF">VXC91_44615</name>
</gene>
<proteinExistence type="predicted"/>
<keyword evidence="2" id="KW-1185">Reference proteome</keyword>
<accession>A0ABU7FXX6</accession>
<comment type="caution">
    <text evidence="1">The sequence shown here is derived from an EMBL/GenBank/DDBJ whole genome shotgun (WGS) entry which is preliminary data.</text>
</comment>
<protein>
    <submittedName>
        <fullName evidence="1">Uncharacterized protein</fullName>
    </submittedName>
</protein>
<dbReference type="EMBL" id="JAYWVC010000476">
    <property type="protein sequence ID" value="MED7828730.1"/>
    <property type="molecule type" value="Genomic_DNA"/>
</dbReference>
<name>A0ABU7FXX6_9ACTN</name>
<dbReference type="RefSeq" id="WP_329513050.1">
    <property type="nucleotide sequence ID" value="NZ_BAAAYZ010000018.1"/>
</dbReference>
<sequence>MKAPVSVVRGGTVALDDHSTYLEKHFRQGAEEFLVPAVALA</sequence>
<organism evidence="1 2">
    <name type="scientific">Streptomyces chiangmaiensis</name>
    <dbReference type="NCBI Taxonomy" id="766497"/>
    <lineage>
        <taxon>Bacteria</taxon>
        <taxon>Bacillati</taxon>
        <taxon>Actinomycetota</taxon>
        <taxon>Actinomycetes</taxon>
        <taxon>Kitasatosporales</taxon>
        <taxon>Streptomycetaceae</taxon>
        <taxon>Streptomyces</taxon>
    </lineage>
</organism>
<dbReference type="Proteomes" id="UP001333996">
    <property type="component" value="Unassembled WGS sequence"/>
</dbReference>
<evidence type="ECO:0000313" key="2">
    <source>
        <dbReference type="Proteomes" id="UP001333996"/>
    </source>
</evidence>
<evidence type="ECO:0000313" key="1">
    <source>
        <dbReference type="EMBL" id="MED7828730.1"/>
    </source>
</evidence>